<feature type="compositionally biased region" description="Polar residues" evidence="3">
    <location>
        <begin position="246"/>
        <end position="263"/>
    </location>
</feature>
<sequence length="661" mass="71097">MNVLHERPDAHNAAPLGGAHMKPTEVHEQDTRHAGISLQNETGVVRRVPIEAHFHEHAVRSGDIEPSFIGSPTLGGTTMGQDVSQPPQSSAERSDVRALPVTQSLDTCMRCGSGPAEGHAAASSSGNSPIDATSHVSSEFRGSGTHSRWLQEKKLSDKKLFIGQLPRSWTEENLFNIMSPFGDISDIMVLRNSRTFVSRGCGFCTFVQSSAASAAREALHGTRPVTSMRNGLQIKFAAAQRDSSRPTECSSRSRAASTSNFTDHISDAEGATNSPGSPAESTMALANPGSGMPPKLFIGQLPGYVTEVELAALLNCYGRVLETRVLRRSGRSQGCAFARFATSEEAILTIQSLDGFCPFPGHRPLNVRFAHEKHRMPAGADQQDRPANYEETTLAEEAEDQPLDKSSSIEQPSDGLLLAEQENTSQALSVSGHDVMQTSLVPQGNYPSNPAALNLVMQQRALAATSGYDSASRDTDSTSVWVEPARAYSKQSPAAAPGRETSHRSPQQLSPERDTNNSSSGSSFPRVSGWQQHQHQHQQKRSNEATLSKQQKSGRTSQRGWPNAMGGGSRTVGGPPGCNIFIFNIPIEWDDSALAGAFSIFGRILSSKVYVDKKTGRSKCFGFISFDHAHAAATAIAAMDGFTLPSGRTLEVSLKRESSRT</sequence>
<dbReference type="InterPro" id="IPR012677">
    <property type="entry name" value="Nucleotide-bd_a/b_plait_sf"/>
</dbReference>
<dbReference type="InterPro" id="IPR052462">
    <property type="entry name" value="SLIRP/GR-RBP-like"/>
</dbReference>
<dbReference type="PANTHER" id="PTHR48027">
    <property type="entry name" value="HETEROGENEOUS NUCLEAR RIBONUCLEOPROTEIN 87F-RELATED"/>
    <property type="match status" value="1"/>
</dbReference>
<name>A0A5J4YT66_PORPP</name>
<organism evidence="5 6">
    <name type="scientific">Porphyridium purpureum</name>
    <name type="common">Red alga</name>
    <name type="synonym">Porphyridium cruentum</name>
    <dbReference type="NCBI Taxonomy" id="35688"/>
    <lineage>
        <taxon>Eukaryota</taxon>
        <taxon>Rhodophyta</taxon>
        <taxon>Bangiophyceae</taxon>
        <taxon>Porphyridiales</taxon>
        <taxon>Porphyridiaceae</taxon>
        <taxon>Porphyridium</taxon>
    </lineage>
</organism>
<dbReference type="GO" id="GO:0003723">
    <property type="term" value="F:RNA binding"/>
    <property type="evidence" value="ECO:0007669"/>
    <property type="project" value="UniProtKB-UniRule"/>
</dbReference>
<feature type="compositionally biased region" description="Polar residues" evidence="3">
    <location>
        <begin position="122"/>
        <end position="137"/>
    </location>
</feature>
<dbReference type="OrthoDB" id="446113at2759"/>
<evidence type="ECO:0000313" key="6">
    <source>
        <dbReference type="Proteomes" id="UP000324585"/>
    </source>
</evidence>
<feature type="compositionally biased region" description="Basic and acidic residues" evidence="3">
    <location>
        <begin position="1"/>
        <end position="10"/>
    </location>
</feature>
<feature type="compositionally biased region" description="Polar residues" evidence="3">
    <location>
        <begin position="271"/>
        <end position="280"/>
    </location>
</feature>
<feature type="compositionally biased region" description="Polar residues" evidence="3">
    <location>
        <begin position="544"/>
        <end position="560"/>
    </location>
</feature>
<evidence type="ECO:0000256" key="2">
    <source>
        <dbReference type="PROSITE-ProRule" id="PRU00176"/>
    </source>
</evidence>
<evidence type="ECO:0000259" key="4">
    <source>
        <dbReference type="PROSITE" id="PS50102"/>
    </source>
</evidence>
<dbReference type="PROSITE" id="PS50102">
    <property type="entry name" value="RRM"/>
    <property type="match status" value="3"/>
</dbReference>
<feature type="region of interest" description="Disordered" evidence="3">
    <location>
        <begin position="1"/>
        <end position="20"/>
    </location>
</feature>
<evidence type="ECO:0000313" key="5">
    <source>
        <dbReference type="EMBL" id="KAA8493993.1"/>
    </source>
</evidence>
<dbReference type="Proteomes" id="UP000324585">
    <property type="component" value="Unassembled WGS sequence"/>
</dbReference>
<feature type="region of interest" description="Disordered" evidence="3">
    <location>
        <begin position="63"/>
        <end position="97"/>
    </location>
</feature>
<dbReference type="SUPFAM" id="SSF54928">
    <property type="entry name" value="RNA-binding domain, RBD"/>
    <property type="match status" value="2"/>
</dbReference>
<dbReference type="InterPro" id="IPR035979">
    <property type="entry name" value="RBD_domain_sf"/>
</dbReference>
<reference evidence="6" key="1">
    <citation type="journal article" date="2019" name="Nat. Commun.">
        <title>Expansion of phycobilisome linker gene families in mesophilic red algae.</title>
        <authorList>
            <person name="Lee J."/>
            <person name="Kim D."/>
            <person name="Bhattacharya D."/>
            <person name="Yoon H.S."/>
        </authorList>
    </citation>
    <scope>NUCLEOTIDE SEQUENCE [LARGE SCALE GENOMIC DNA]</scope>
    <source>
        <strain evidence="6">CCMP 1328</strain>
    </source>
</reference>
<keyword evidence="1 2" id="KW-0694">RNA-binding</keyword>
<feature type="domain" description="RRM" evidence="4">
    <location>
        <begin position="294"/>
        <end position="372"/>
    </location>
</feature>
<feature type="domain" description="RRM" evidence="4">
    <location>
        <begin position="158"/>
        <end position="241"/>
    </location>
</feature>
<dbReference type="AlphaFoldDB" id="A0A5J4YT66"/>
<feature type="region of interest" description="Disordered" evidence="3">
    <location>
        <begin position="240"/>
        <end position="287"/>
    </location>
</feature>
<comment type="caution">
    <text evidence="5">The sequence shown here is derived from an EMBL/GenBank/DDBJ whole genome shotgun (WGS) entry which is preliminary data.</text>
</comment>
<feature type="domain" description="RRM" evidence="4">
    <location>
        <begin position="578"/>
        <end position="657"/>
    </location>
</feature>
<dbReference type="Gene3D" id="3.30.70.330">
    <property type="match status" value="3"/>
</dbReference>
<feature type="region of interest" description="Disordered" evidence="3">
    <location>
        <begin position="486"/>
        <end position="572"/>
    </location>
</feature>
<accession>A0A5J4YT66</accession>
<feature type="region of interest" description="Disordered" evidence="3">
    <location>
        <begin position="110"/>
        <end position="148"/>
    </location>
</feature>
<proteinExistence type="predicted"/>
<dbReference type="InterPro" id="IPR000504">
    <property type="entry name" value="RRM_dom"/>
</dbReference>
<dbReference type="Pfam" id="PF00076">
    <property type="entry name" value="RRM_1"/>
    <property type="match status" value="3"/>
</dbReference>
<protein>
    <submittedName>
        <fullName evidence="5">CUGBP Elav-like family member 5</fullName>
    </submittedName>
</protein>
<keyword evidence="6" id="KW-1185">Reference proteome</keyword>
<evidence type="ECO:0000256" key="1">
    <source>
        <dbReference type="ARBA" id="ARBA00022884"/>
    </source>
</evidence>
<feature type="compositionally biased region" description="Polar residues" evidence="3">
    <location>
        <begin position="74"/>
        <end position="91"/>
    </location>
</feature>
<evidence type="ECO:0000256" key="3">
    <source>
        <dbReference type="SAM" id="MobiDB-lite"/>
    </source>
</evidence>
<dbReference type="SMART" id="SM00360">
    <property type="entry name" value="RRM"/>
    <property type="match status" value="3"/>
</dbReference>
<gene>
    <name evidence="5" type="ORF">FVE85_3968</name>
</gene>
<dbReference type="EMBL" id="VRMN01000005">
    <property type="protein sequence ID" value="KAA8493993.1"/>
    <property type="molecule type" value="Genomic_DNA"/>
</dbReference>
<dbReference type="OMA" id="FPCHPAP"/>